<accession>A0A7J7KWD0</accession>
<dbReference type="InterPro" id="IPR043129">
    <property type="entry name" value="ATPase_NBD"/>
</dbReference>
<dbReference type="GO" id="GO:0003677">
    <property type="term" value="F:DNA binding"/>
    <property type="evidence" value="ECO:0007669"/>
    <property type="project" value="UniProtKB-KW"/>
</dbReference>
<keyword evidence="6" id="KW-0547">Nucleotide-binding</keyword>
<dbReference type="GO" id="GO:0019321">
    <property type="term" value="P:pentose metabolic process"/>
    <property type="evidence" value="ECO:0007669"/>
    <property type="project" value="TreeGrafter"/>
</dbReference>
<dbReference type="InterPro" id="IPR033762">
    <property type="entry name" value="MCM_OB"/>
</dbReference>
<dbReference type="FunFam" id="2.20.28.10:FF:000003">
    <property type="entry name" value="DNA helicase"/>
    <property type="match status" value="1"/>
</dbReference>
<dbReference type="SUPFAM" id="SSF53067">
    <property type="entry name" value="Actin-like ATPase domain"/>
    <property type="match status" value="1"/>
</dbReference>
<evidence type="ECO:0000256" key="6">
    <source>
        <dbReference type="ARBA" id="ARBA00022741"/>
    </source>
</evidence>
<evidence type="ECO:0000256" key="9">
    <source>
        <dbReference type="ARBA" id="ARBA00022806"/>
    </source>
</evidence>
<evidence type="ECO:0000259" key="15">
    <source>
        <dbReference type="Pfam" id="PF17207"/>
    </source>
</evidence>
<dbReference type="GO" id="GO:0003678">
    <property type="term" value="F:DNA helicase activity"/>
    <property type="evidence" value="ECO:0007669"/>
    <property type="project" value="UniProtKB-EC"/>
</dbReference>
<comment type="subcellular location">
    <subcellularLocation>
        <location evidence="1">Nucleus</location>
    </subcellularLocation>
</comment>
<dbReference type="EC" id="3.6.4.12" evidence="3"/>
<dbReference type="AlphaFoldDB" id="A0A7J7KWD0"/>
<dbReference type="GO" id="GO:0005524">
    <property type="term" value="F:ATP binding"/>
    <property type="evidence" value="ECO:0007669"/>
    <property type="project" value="UniProtKB-KW"/>
</dbReference>
<keyword evidence="7" id="KW-0418">Kinase</keyword>
<evidence type="ECO:0000256" key="11">
    <source>
        <dbReference type="ARBA" id="ARBA00023125"/>
    </source>
</evidence>
<dbReference type="Proteomes" id="UP000541444">
    <property type="component" value="Unassembled WGS sequence"/>
</dbReference>
<protein>
    <recommendedName>
        <fullName evidence="3">DNA helicase</fullName>
        <ecNumber evidence="3">3.6.4.12</ecNumber>
    </recommendedName>
</protein>
<dbReference type="Gene3D" id="3.30.420.40">
    <property type="match status" value="1"/>
</dbReference>
<evidence type="ECO:0000256" key="3">
    <source>
        <dbReference type="ARBA" id="ARBA00012551"/>
    </source>
</evidence>
<keyword evidence="8" id="KW-0378">Hydrolase</keyword>
<dbReference type="GO" id="GO:0019150">
    <property type="term" value="F:D-ribulokinase activity"/>
    <property type="evidence" value="ECO:0007669"/>
    <property type="project" value="TreeGrafter"/>
</dbReference>
<evidence type="ECO:0000256" key="13">
    <source>
        <dbReference type="ARBA" id="ARBA00053280"/>
    </source>
</evidence>
<dbReference type="GO" id="GO:0000347">
    <property type="term" value="C:THO complex"/>
    <property type="evidence" value="ECO:0007669"/>
    <property type="project" value="UniProtKB-ARBA"/>
</dbReference>
<keyword evidence="4" id="KW-0808">Transferase</keyword>
<evidence type="ECO:0000259" key="14">
    <source>
        <dbReference type="Pfam" id="PF02782"/>
    </source>
</evidence>
<dbReference type="PANTHER" id="PTHR43435:SF4">
    <property type="entry name" value="FGGY CARBOHYDRATE KINASE DOMAIN-CONTAINING PROTEIN"/>
    <property type="match status" value="1"/>
</dbReference>
<comment type="similarity">
    <text evidence="2">Belongs to the MCM family.</text>
</comment>
<evidence type="ECO:0000256" key="1">
    <source>
        <dbReference type="ARBA" id="ARBA00004123"/>
    </source>
</evidence>
<evidence type="ECO:0000256" key="8">
    <source>
        <dbReference type="ARBA" id="ARBA00022801"/>
    </source>
</evidence>
<reference evidence="16 17" key="1">
    <citation type="journal article" date="2020" name="IScience">
        <title>Genome Sequencing of the Endangered Kingdonia uniflora (Circaeasteraceae, Ranunculales) Reveals Potential Mechanisms of Evolutionary Specialization.</title>
        <authorList>
            <person name="Sun Y."/>
            <person name="Deng T."/>
            <person name="Zhang A."/>
            <person name="Moore M.J."/>
            <person name="Landis J.B."/>
            <person name="Lin N."/>
            <person name="Zhang H."/>
            <person name="Zhang X."/>
            <person name="Huang J."/>
            <person name="Zhang X."/>
            <person name="Sun H."/>
            <person name="Wang H."/>
        </authorList>
    </citation>
    <scope>NUCLEOTIDE SEQUENCE [LARGE SCALE GENOMIC DNA]</scope>
    <source>
        <strain evidence="16">TB1705</strain>
        <tissue evidence="16">Leaf</tissue>
    </source>
</reference>
<evidence type="ECO:0000313" key="16">
    <source>
        <dbReference type="EMBL" id="KAF6134670.1"/>
    </source>
</evidence>
<dbReference type="Gene3D" id="1.20.58.2240">
    <property type="match status" value="1"/>
</dbReference>
<evidence type="ECO:0000256" key="10">
    <source>
        <dbReference type="ARBA" id="ARBA00022840"/>
    </source>
</evidence>
<dbReference type="GO" id="GO:0005737">
    <property type="term" value="C:cytoplasm"/>
    <property type="evidence" value="ECO:0007669"/>
    <property type="project" value="TreeGrafter"/>
</dbReference>
<dbReference type="InterPro" id="IPR018485">
    <property type="entry name" value="FGGY_C"/>
</dbReference>
<dbReference type="GO" id="GO:0016787">
    <property type="term" value="F:hydrolase activity"/>
    <property type="evidence" value="ECO:0007669"/>
    <property type="project" value="UniProtKB-KW"/>
</dbReference>
<feature type="domain" description="Carbohydrate kinase FGGY C-terminal" evidence="14">
    <location>
        <begin position="213"/>
        <end position="366"/>
    </location>
</feature>
<evidence type="ECO:0000256" key="12">
    <source>
        <dbReference type="ARBA" id="ARBA00023242"/>
    </source>
</evidence>
<keyword evidence="17" id="KW-1185">Reference proteome</keyword>
<evidence type="ECO:0000256" key="2">
    <source>
        <dbReference type="ARBA" id="ARBA00008010"/>
    </source>
</evidence>
<keyword evidence="11" id="KW-0238">DNA-binding</keyword>
<evidence type="ECO:0000256" key="4">
    <source>
        <dbReference type="ARBA" id="ARBA00022679"/>
    </source>
</evidence>
<dbReference type="InterPro" id="IPR012340">
    <property type="entry name" value="NA-bd_OB-fold"/>
</dbReference>
<keyword evidence="5" id="KW-0235">DNA replication</keyword>
<comment type="caution">
    <text evidence="16">The sequence shown here is derived from an EMBL/GenBank/DDBJ whole genome shotgun (WGS) entry which is preliminary data.</text>
</comment>
<sequence length="491" mass="53730">MVLSDIEKMVSVIGMIIHCSSLIPEIREAVFQCLVRGYFSGPINVDRGRVNEPKRCGRQEYLAVNSMTLIHNRSRLHLHQGTSIMVNKASLRARELEVNQLSSLSFQNWNIATPPLIINHRDLPVSSLSTSVVVFDLRVNNLVNLVQNVLGFDVHKEEAGNLNFQKLGLAAGTPLGTSLINAHVGGMGVIESVPVSDSSDKEDDKGDICHRMVLVCGTSTCHMWLSLSICSAMLPEYWLTEGGQSATEALLDYILNNHVAAPHLANRAASQSISTFELLNKMLESMMNKSKAPFLAILTEDLHVLPDFHGNRSPMADLVSKGVICGLTLDSSEKQLALLYLATVQSIAYGTRQIVEHCNSHGHKVTSSSVDYAGCTITLPRESESVLLGTAILGAVAAKKYSGLRDATRALNSAGQETGLKCDWAGSNWEADSTNSNFGVPIESFQFGICIRYEVDFVYGLDSLEEEDIICTSCVYEHCVKDEVFDLNHDD</sequence>
<organism evidence="16 17">
    <name type="scientific">Kingdonia uniflora</name>
    <dbReference type="NCBI Taxonomy" id="39325"/>
    <lineage>
        <taxon>Eukaryota</taxon>
        <taxon>Viridiplantae</taxon>
        <taxon>Streptophyta</taxon>
        <taxon>Embryophyta</taxon>
        <taxon>Tracheophyta</taxon>
        <taxon>Spermatophyta</taxon>
        <taxon>Magnoliopsida</taxon>
        <taxon>Ranunculales</taxon>
        <taxon>Circaeasteraceae</taxon>
        <taxon>Kingdonia</taxon>
    </lineage>
</organism>
<keyword evidence="12" id="KW-0539">Nucleus</keyword>
<evidence type="ECO:0000313" key="17">
    <source>
        <dbReference type="Proteomes" id="UP000541444"/>
    </source>
</evidence>
<comment type="function">
    <text evidence="13">Probable component of the MCM2-7 complex (MCM complex) that may function as a DNA helicase and which is essential to undergo a single round of replication initiation and elongation per cell cycle in eukaryotic cells.</text>
</comment>
<keyword evidence="10" id="KW-0067">ATP-binding</keyword>
<dbReference type="PANTHER" id="PTHR43435">
    <property type="entry name" value="RIBULOKINASE"/>
    <property type="match status" value="1"/>
</dbReference>
<dbReference type="Pfam" id="PF02782">
    <property type="entry name" value="FGGY_C"/>
    <property type="match status" value="1"/>
</dbReference>
<dbReference type="Pfam" id="PF17207">
    <property type="entry name" value="MCM_OB"/>
    <property type="match status" value="1"/>
</dbReference>
<name>A0A7J7KWD0_9MAGN</name>
<dbReference type="GO" id="GO:0006260">
    <property type="term" value="P:DNA replication"/>
    <property type="evidence" value="ECO:0007669"/>
    <property type="project" value="UniProtKB-KW"/>
</dbReference>
<dbReference type="SUPFAM" id="SSF50249">
    <property type="entry name" value="Nucleic acid-binding proteins"/>
    <property type="match status" value="1"/>
</dbReference>
<evidence type="ECO:0000256" key="7">
    <source>
        <dbReference type="ARBA" id="ARBA00022777"/>
    </source>
</evidence>
<keyword evidence="9" id="KW-0347">Helicase</keyword>
<evidence type="ECO:0000256" key="5">
    <source>
        <dbReference type="ARBA" id="ARBA00022705"/>
    </source>
</evidence>
<dbReference type="EMBL" id="JACGCM010002827">
    <property type="protein sequence ID" value="KAF6134670.1"/>
    <property type="molecule type" value="Genomic_DNA"/>
</dbReference>
<proteinExistence type="inferred from homology"/>
<feature type="domain" description="MCM OB" evidence="15">
    <location>
        <begin position="4"/>
        <end position="83"/>
    </location>
</feature>
<gene>
    <name evidence="16" type="ORF">GIB67_002071</name>
</gene>
<dbReference type="OrthoDB" id="983921at2759"/>